<proteinExistence type="predicted"/>
<evidence type="ECO:0000313" key="1">
    <source>
        <dbReference type="EMBL" id="KAJ9579276.1"/>
    </source>
</evidence>
<reference evidence="1" key="1">
    <citation type="journal article" date="2023" name="IScience">
        <title>Live-bearing cockroach genome reveals convergent evolutionary mechanisms linked to viviparity in insects and beyond.</title>
        <authorList>
            <person name="Fouks B."/>
            <person name="Harrison M.C."/>
            <person name="Mikhailova A.A."/>
            <person name="Marchal E."/>
            <person name="English S."/>
            <person name="Carruthers M."/>
            <person name="Jennings E.C."/>
            <person name="Chiamaka E.L."/>
            <person name="Frigard R.A."/>
            <person name="Pippel M."/>
            <person name="Attardo G.M."/>
            <person name="Benoit J.B."/>
            <person name="Bornberg-Bauer E."/>
            <person name="Tobe S.S."/>
        </authorList>
    </citation>
    <scope>NUCLEOTIDE SEQUENCE</scope>
    <source>
        <strain evidence="1">Stay&amp;Tobe</strain>
    </source>
</reference>
<feature type="non-terminal residue" evidence="1">
    <location>
        <position position="87"/>
    </location>
</feature>
<evidence type="ECO:0000313" key="2">
    <source>
        <dbReference type="Proteomes" id="UP001233999"/>
    </source>
</evidence>
<gene>
    <name evidence="1" type="ORF">L9F63_024611</name>
</gene>
<protein>
    <submittedName>
        <fullName evidence="1">Uncharacterized protein</fullName>
    </submittedName>
</protein>
<reference evidence="1" key="2">
    <citation type="submission" date="2023-05" db="EMBL/GenBank/DDBJ databases">
        <authorList>
            <person name="Fouks B."/>
        </authorList>
    </citation>
    <scope>NUCLEOTIDE SEQUENCE</scope>
    <source>
        <strain evidence="1">Stay&amp;Tobe</strain>
        <tissue evidence="1">Testes</tissue>
    </source>
</reference>
<dbReference type="AlphaFoldDB" id="A0AAD7ZEZ4"/>
<comment type="caution">
    <text evidence="1">The sequence shown here is derived from an EMBL/GenBank/DDBJ whole genome shotgun (WGS) entry which is preliminary data.</text>
</comment>
<name>A0AAD7ZEZ4_DIPPU</name>
<dbReference type="Proteomes" id="UP001233999">
    <property type="component" value="Unassembled WGS sequence"/>
</dbReference>
<sequence>FYHKLHCLQSLQGVAEMSADFSCGAPELVARIVAAATKIREHADMLLKSASVRDPQCISDLRLTVLKYLYGSSLPLHEKSAHISETS</sequence>
<dbReference type="EMBL" id="JASPKZ010008547">
    <property type="protein sequence ID" value="KAJ9579276.1"/>
    <property type="molecule type" value="Genomic_DNA"/>
</dbReference>
<accession>A0AAD7ZEZ4</accession>
<organism evidence="1 2">
    <name type="scientific">Diploptera punctata</name>
    <name type="common">Pacific beetle cockroach</name>
    <dbReference type="NCBI Taxonomy" id="6984"/>
    <lineage>
        <taxon>Eukaryota</taxon>
        <taxon>Metazoa</taxon>
        <taxon>Ecdysozoa</taxon>
        <taxon>Arthropoda</taxon>
        <taxon>Hexapoda</taxon>
        <taxon>Insecta</taxon>
        <taxon>Pterygota</taxon>
        <taxon>Neoptera</taxon>
        <taxon>Polyneoptera</taxon>
        <taxon>Dictyoptera</taxon>
        <taxon>Blattodea</taxon>
        <taxon>Blaberoidea</taxon>
        <taxon>Blaberidae</taxon>
        <taxon>Diplopterinae</taxon>
        <taxon>Diploptera</taxon>
    </lineage>
</organism>
<feature type="non-terminal residue" evidence="1">
    <location>
        <position position="1"/>
    </location>
</feature>
<keyword evidence="2" id="KW-1185">Reference proteome</keyword>